<evidence type="ECO:0000256" key="1">
    <source>
        <dbReference type="SAM" id="MobiDB-lite"/>
    </source>
</evidence>
<name>A0ABY7CJQ8_9BASI</name>
<keyword evidence="2" id="KW-0732">Signal</keyword>
<gene>
    <name evidence="3" type="ORF">PtA15_4A501</name>
</gene>
<evidence type="ECO:0000313" key="4">
    <source>
        <dbReference type="Proteomes" id="UP001164743"/>
    </source>
</evidence>
<keyword evidence="4" id="KW-1185">Reference proteome</keyword>
<dbReference type="RefSeq" id="XP_053019605.1">
    <property type="nucleotide sequence ID" value="XM_053168392.1"/>
</dbReference>
<dbReference type="GeneID" id="77809287"/>
<feature type="signal peptide" evidence="2">
    <location>
        <begin position="1"/>
        <end position="27"/>
    </location>
</feature>
<dbReference type="Proteomes" id="UP001164743">
    <property type="component" value="Chromosome 4A"/>
</dbReference>
<feature type="chain" id="PRO_5045740361" evidence="2">
    <location>
        <begin position="28"/>
        <end position="260"/>
    </location>
</feature>
<feature type="compositionally biased region" description="Polar residues" evidence="1">
    <location>
        <begin position="228"/>
        <end position="260"/>
    </location>
</feature>
<feature type="region of interest" description="Disordered" evidence="1">
    <location>
        <begin position="59"/>
        <end position="94"/>
    </location>
</feature>
<dbReference type="EMBL" id="CP110424">
    <property type="protein sequence ID" value="WAQ84050.1"/>
    <property type="molecule type" value="Genomic_DNA"/>
</dbReference>
<feature type="compositionally biased region" description="Basic and acidic residues" evidence="1">
    <location>
        <begin position="156"/>
        <end position="166"/>
    </location>
</feature>
<evidence type="ECO:0000313" key="3">
    <source>
        <dbReference type="EMBL" id="WAQ84050.1"/>
    </source>
</evidence>
<protein>
    <submittedName>
        <fullName evidence="3">Uncharacterized protein</fullName>
    </submittedName>
</protein>
<reference evidence="3" key="1">
    <citation type="submission" date="2022-10" db="EMBL/GenBank/DDBJ databases">
        <title>Puccinia triticina Genome sequencing and assembly.</title>
        <authorList>
            <person name="Li C."/>
        </authorList>
    </citation>
    <scope>NUCLEOTIDE SEQUENCE</scope>
    <source>
        <strain evidence="3">Pt15</strain>
    </source>
</reference>
<feature type="compositionally biased region" description="Basic and acidic residues" evidence="1">
    <location>
        <begin position="61"/>
        <end position="70"/>
    </location>
</feature>
<organism evidence="3 4">
    <name type="scientific">Puccinia triticina</name>
    <dbReference type="NCBI Taxonomy" id="208348"/>
    <lineage>
        <taxon>Eukaryota</taxon>
        <taxon>Fungi</taxon>
        <taxon>Dikarya</taxon>
        <taxon>Basidiomycota</taxon>
        <taxon>Pucciniomycotina</taxon>
        <taxon>Pucciniomycetes</taxon>
        <taxon>Pucciniales</taxon>
        <taxon>Pucciniaceae</taxon>
        <taxon>Puccinia</taxon>
    </lineage>
</organism>
<proteinExistence type="predicted"/>
<accession>A0ABY7CJQ8</accession>
<feature type="region of interest" description="Disordered" evidence="1">
    <location>
        <begin position="106"/>
        <end position="260"/>
    </location>
</feature>
<evidence type="ECO:0000256" key="2">
    <source>
        <dbReference type="SAM" id="SignalP"/>
    </source>
</evidence>
<sequence length="260" mass="28020">MALNKFGRDIRLLNLLMLIVLVGQLSGSEEWSDYFHWAERVPKIDDIFLRPGSSVVTAAGKAEDSTDHLHPNGIPVRPSAIHPHPPPAYYPPQTTAEELPARSLARLDPSLGPDKPHGPNLGDTHDLDYLQELSRDGTPGSDGPVAAEASQVHSGMPHDMDSHCHTIIDAGPSDVPAVSDDSFPPSSEATSELNQRDQPAVESLKPQTGRGTRKRKHGDNQPAAESLKPQTARGNIATTAYPTCKSHSLPKNPNGHSSFE</sequence>
<feature type="compositionally biased region" description="Polar residues" evidence="1">
    <location>
        <begin position="184"/>
        <end position="197"/>
    </location>
</feature>